<sequence length="107" mass="12271">MIDQLQYNHRDFKSTFFKVAPSWLPENTRSIISATHVLDGGVGSLGELQSFWTFGAKRSRLVDKMEKPNFTQLLIRECNEYVGGCSFQLTAWCTFSSKRQLCQTELV</sequence>
<proteinExistence type="predicted"/>
<accession>A0A9W6WV80</accession>
<evidence type="ECO:0000313" key="1">
    <source>
        <dbReference type="EMBL" id="GMF18765.1"/>
    </source>
</evidence>
<dbReference type="OrthoDB" id="67991at2759"/>
<dbReference type="Proteomes" id="UP001165083">
    <property type="component" value="Unassembled WGS sequence"/>
</dbReference>
<organism evidence="1 2">
    <name type="scientific">Phytophthora lilii</name>
    <dbReference type="NCBI Taxonomy" id="2077276"/>
    <lineage>
        <taxon>Eukaryota</taxon>
        <taxon>Sar</taxon>
        <taxon>Stramenopiles</taxon>
        <taxon>Oomycota</taxon>
        <taxon>Peronosporomycetes</taxon>
        <taxon>Peronosporales</taxon>
        <taxon>Peronosporaceae</taxon>
        <taxon>Phytophthora</taxon>
    </lineage>
</organism>
<dbReference type="EMBL" id="BSXW01000326">
    <property type="protein sequence ID" value="GMF18765.1"/>
    <property type="molecule type" value="Genomic_DNA"/>
</dbReference>
<evidence type="ECO:0000313" key="2">
    <source>
        <dbReference type="Proteomes" id="UP001165083"/>
    </source>
</evidence>
<reference evidence="1" key="1">
    <citation type="submission" date="2023-04" db="EMBL/GenBank/DDBJ databases">
        <title>Phytophthora lilii NBRC 32176.</title>
        <authorList>
            <person name="Ichikawa N."/>
            <person name="Sato H."/>
            <person name="Tonouchi N."/>
        </authorList>
    </citation>
    <scope>NUCLEOTIDE SEQUENCE</scope>
    <source>
        <strain evidence="1">NBRC 32176</strain>
    </source>
</reference>
<dbReference type="AlphaFoldDB" id="A0A9W6WV80"/>
<comment type="caution">
    <text evidence="1">The sequence shown here is derived from an EMBL/GenBank/DDBJ whole genome shotgun (WGS) entry which is preliminary data.</text>
</comment>
<name>A0A9W6WV80_9STRA</name>
<keyword evidence="2" id="KW-1185">Reference proteome</keyword>
<protein>
    <submittedName>
        <fullName evidence="1">Unnamed protein product</fullName>
    </submittedName>
</protein>
<gene>
    <name evidence="1" type="ORF">Plil01_000707300</name>
</gene>